<dbReference type="InterPro" id="IPR029035">
    <property type="entry name" value="DHS-like_NAD/FAD-binding_dom"/>
</dbReference>
<comment type="caution">
    <text evidence="1">The sequence shown here is derived from an EMBL/GenBank/DDBJ whole genome shotgun (WGS) entry which is preliminary data.</text>
</comment>
<dbReference type="RefSeq" id="WP_238281599.1">
    <property type="nucleotide sequence ID" value="NZ_BPQL01000130.1"/>
</dbReference>
<dbReference type="SUPFAM" id="SSF52467">
    <property type="entry name" value="DHS-like NAD/FAD-binding domain"/>
    <property type="match status" value="1"/>
</dbReference>
<sequence length="359" mass="39953">MQSGTLPEDIHLAIQGIFRSTPAILIGSGFSCGYGMPGMWHLGEHLSNTVGPRLQDADAIALWARSIEAVKHDLEKGLNTIATGDRGRELVVSIVREETASFISERTYEAEEAILAAAETIDHAPARLLRRLFHGAPQNTDCIPVITTNYDTLLELFCDIASLPVDTGFTGFRHRWARQPPTFPTHYRRTVVTKHKGGSLYDHSPYLTIKLLKPHGSINWRSSTKGPIEVLHNYSAGPKSIVIPGPSKYEDSLVNTLFDSVRTEMNSSITKAHALVAIGYGFNDQHLQGIIESRLAAHMPTIIITRELTPATEALLLRYPHIIAVCMKADGSVCHHNREIHYSDLPLWQLDDFLRHFLE</sequence>
<dbReference type="EMBL" id="JBEPMM010000022">
    <property type="protein sequence ID" value="MET3695113.1"/>
    <property type="molecule type" value="Genomic_DNA"/>
</dbReference>
<dbReference type="Pfam" id="PF13289">
    <property type="entry name" value="SIR2_2"/>
    <property type="match status" value="1"/>
</dbReference>
<gene>
    <name evidence="1" type="ORF">ABID43_004678</name>
</gene>
<proteinExistence type="predicted"/>
<evidence type="ECO:0000313" key="1">
    <source>
        <dbReference type="EMBL" id="MET3695113.1"/>
    </source>
</evidence>
<accession>A0ABV2LB83</accession>
<protein>
    <recommendedName>
        <fullName evidence="3">SIR2-like domain-containing protein</fullName>
    </recommendedName>
</protein>
<dbReference type="Proteomes" id="UP001549145">
    <property type="component" value="Unassembled WGS sequence"/>
</dbReference>
<reference evidence="1 2" key="1">
    <citation type="submission" date="2024-06" db="EMBL/GenBank/DDBJ databases">
        <title>Genomic Encyclopedia of Type Strains, Phase IV (KMG-IV): sequencing the most valuable type-strain genomes for metagenomic binning, comparative biology and taxonomic classification.</title>
        <authorList>
            <person name="Goeker M."/>
        </authorList>
    </citation>
    <scope>NUCLEOTIDE SEQUENCE [LARGE SCALE GENOMIC DNA]</scope>
    <source>
        <strain evidence="1 2">DSM 21331</strain>
    </source>
</reference>
<organism evidence="1 2">
    <name type="scientific">Methylobacterium goesingense</name>
    <dbReference type="NCBI Taxonomy" id="243690"/>
    <lineage>
        <taxon>Bacteria</taxon>
        <taxon>Pseudomonadati</taxon>
        <taxon>Pseudomonadota</taxon>
        <taxon>Alphaproteobacteria</taxon>
        <taxon>Hyphomicrobiales</taxon>
        <taxon>Methylobacteriaceae</taxon>
        <taxon>Methylobacterium</taxon>
    </lineage>
</organism>
<evidence type="ECO:0008006" key="3">
    <source>
        <dbReference type="Google" id="ProtNLM"/>
    </source>
</evidence>
<name>A0ABV2LB83_9HYPH</name>
<evidence type="ECO:0000313" key="2">
    <source>
        <dbReference type="Proteomes" id="UP001549145"/>
    </source>
</evidence>
<keyword evidence="2" id="KW-1185">Reference proteome</keyword>